<feature type="transmembrane region" description="Helical" evidence="10">
    <location>
        <begin position="199"/>
        <end position="219"/>
    </location>
</feature>
<keyword evidence="11" id="KW-1185">Reference proteome</keyword>
<organism evidence="11 12">
    <name type="scientific">Bombus vosnesenskii</name>
    <dbReference type="NCBI Taxonomy" id="207650"/>
    <lineage>
        <taxon>Eukaryota</taxon>
        <taxon>Metazoa</taxon>
        <taxon>Ecdysozoa</taxon>
        <taxon>Arthropoda</taxon>
        <taxon>Hexapoda</taxon>
        <taxon>Insecta</taxon>
        <taxon>Pterygota</taxon>
        <taxon>Neoptera</taxon>
        <taxon>Endopterygota</taxon>
        <taxon>Hymenoptera</taxon>
        <taxon>Apocrita</taxon>
        <taxon>Aculeata</taxon>
        <taxon>Apoidea</taxon>
        <taxon>Anthophila</taxon>
        <taxon>Apidae</taxon>
        <taxon>Bombus</taxon>
        <taxon>Pyrobombus</taxon>
    </lineage>
</organism>
<protein>
    <recommendedName>
        <fullName evidence="10">Alpha-1,3-glucosyltransferase</fullName>
        <ecNumber evidence="10">2.4.1.-</ecNumber>
    </recommendedName>
</protein>
<evidence type="ECO:0000256" key="1">
    <source>
        <dbReference type="ARBA" id="ARBA00004477"/>
    </source>
</evidence>
<evidence type="ECO:0000256" key="8">
    <source>
        <dbReference type="ARBA" id="ARBA00022989"/>
    </source>
</evidence>
<feature type="transmembrane region" description="Helical" evidence="10">
    <location>
        <begin position="456"/>
        <end position="477"/>
    </location>
</feature>
<evidence type="ECO:0000256" key="10">
    <source>
        <dbReference type="RuleBase" id="RU363110"/>
    </source>
</evidence>
<feature type="transmembrane region" description="Helical" evidence="10">
    <location>
        <begin position="430"/>
        <end position="449"/>
    </location>
</feature>
<evidence type="ECO:0000256" key="4">
    <source>
        <dbReference type="ARBA" id="ARBA00022676"/>
    </source>
</evidence>
<dbReference type="CTD" id="31623"/>
<feature type="transmembrane region" description="Helical" evidence="10">
    <location>
        <begin position="336"/>
        <end position="354"/>
    </location>
</feature>
<comment type="pathway">
    <text evidence="2 10">Protein modification; protein glycosylation.</text>
</comment>
<dbReference type="InterPro" id="IPR004856">
    <property type="entry name" value="Glyco_trans_ALG6/ALG8"/>
</dbReference>
<feature type="transmembrane region" description="Helical" evidence="10">
    <location>
        <begin position="366"/>
        <end position="384"/>
    </location>
</feature>
<evidence type="ECO:0000256" key="7">
    <source>
        <dbReference type="ARBA" id="ARBA00022824"/>
    </source>
</evidence>
<dbReference type="KEGG" id="bvk:117242312"/>
<feature type="transmembrane region" description="Helical" evidence="10">
    <location>
        <begin position="489"/>
        <end position="514"/>
    </location>
</feature>
<dbReference type="RefSeq" id="XP_033364749.1">
    <property type="nucleotide sequence ID" value="XM_033508858.1"/>
</dbReference>
<keyword evidence="9 10" id="KW-0472">Membrane</keyword>
<keyword evidence="5 10" id="KW-0808">Transferase</keyword>
<sequence length="528" mass="60965">MMDISSNKDVFALKKVQKMNSTLEEWDANKIVFRVLLLVSCLKVLLMPTYHSTDFEVHRNWLAITHSLPLKEWYMNANSQWTLDYPPLFAWFEYFLSHIARLIDHNMLKVENLNYASSNTILFQRGTVIFLDLVYAYGVKEVGKVFCTSFDEYVIFIVFSLCNMGLLLVDHVHFQYNGFLLGILLLAIANVSKINKQKAILFGTLWFALLLNLKHIYLYVAPAFLVWLLRSYCMNGGSFFRRLYMLGSIVIITLIISFGPFASQLPQIISRLFPFKRGLVHAYWAANAWALYIGIDKIASLILKQLGWLKVTRSAVMTGGLVQEQSFLVLPTPTPIVTFLLTIFTMMPALYYLLCKKEYMNPKQFVRCLVLCVLCSFMFGWHVHEKAILTAIIPLCVLAATDKNDARIYLILSSAGHTALLPLLYPSNLIPLKILVLLVFMSAGFLVFSRKFNVNFLYFYEYIYVINLPVLTVYETIIHKLIFGEKLPFLPLALTSLYCAIGVTYSWVVYYYMFLRYSKINNYKNKIQ</sequence>
<keyword evidence="7 10" id="KW-0256">Endoplasmic reticulum</keyword>
<dbReference type="PANTHER" id="PTHR12413:SF2">
    <property type="entry name" value="DOLICHYL PYROPHOSPHATE GLC1MAN9GLCNAC2 ALPHA-1,3-GLUCOSYLTRANSFERASE-RELATED"/>
    <property type="match status" value="1"/>
</dbReference>
<comment type="subcellular location">
    <subcellularLocation>
        <location evidence="1 10">Endoplasmic reticulum membrane</location>
        <topology evidence="1 10">Multi-pass membrane protein</topology>
    </subcellularLocation>
</comment>
<dbReference type="GeneID" id="117242312"/>
<feature type="transmembrane region" description="Helical" evidence="10">
    <location>
        <begin position="282"/>
        <end position="303"/>
    </location>
</feature>
<evidence type="ECO:0000256" key="9">
    <source>
        <dbReference type="ARBA" id="ARBA00023136"/>
    </source>
</evidence>
<comment type="similarity">
    <text evidence="3 10">Belongs to the ALG6/ALG8 glucosyltransferase family.</text>
</comment>
<dbReference type="GO" id="GO:0042283">
    <property type="term" value="F:dolichyl pyrophosphate Glc1Man9GlcNAc2 alpha-1,3-glucosyltransferase activity"/>
    <property type="evidence" value="ECO:0007669"/>
    <property type="project" value="TreeGrafter"/>
</dbReference>
<dbReference type="GO" id="GO:0006487">
    <property type="term" value="P:protein N-linked glycosylation"/>
    <property type="evidence" value="ECO:0007669"/>
    <property type="project" value="TreeGrafter"/>
</dbReference>
<dbReference type="EC" id="2.4.1.-" evidence="10"/>
<dbReference type="Pfam" id="PF03155">
    <property type="entry name" value="Alg6_Alg8"/>
    <property type="match status" value="1"/>
</dbReference>
<dbReference type="UniPathway" id="UPA00378"/>
<feature type="transmembrane region" description="Helical" evidence="10">
    <location>
        <begin position="174"/>
        <end position="192"/>
    </location>
</feature>
<keyword evidence="6 10" id="KW-0812">Transmembrane</keyword>
<evidence type="ECO:0000256" key="6">
    <source>
        <dbReference type="ARBA" id="ARBA00022692"/>
    </source>
</evidence>
<dbReference type="PANTHER" id="PTHR12413">
    <property type="entry name" value="DOLICHYL GLYCOSYLTRANSFERASE"/>
    <property type="match status" value="1"/>
</dbReference>
<evidence type="ECO:0000256" key="2">
    <source>
        <dbReference type="ARBA" id="ARBA00004922"/>
    </source>
</evidence>
<evidence type="ECO:0000256" key="5">
    <source>
        <dbReference type="ARBA" id="ARBA00022679"/>
    </source>
</evidence>
<evidence type="ECO:0000313" key="11">
    <source>
        <dbReference type="Proteomes" id="UP000504631"/>
    </source>
</evidence>
<evidence type="ECO:0000256" key="3">
    <source>
        <dbReference type="ARBA" id="ARBA00008715"/>
    </source>
</evidence>
<feature type="transmembrane region" description="Helical" evidence="10">
    <location>
        <begin position="239"/>
        <end position="261"/>
    </location>
</feature>
<keyword evidence="8 10" id="KW-1133">Transmembrane helix</keyword>
<feature type="transmembrane region" description="Helical" evidence="10">
    <location>
        <begin position="150"/>
        <end position="168"/>
    </location>
</feature>
<dbReference type="AlphaFoldDB" id="A0A6J3LLG2"/>
<evidence type="ECO:0000313" key="12">
    <source>
        <dbReference type="RefSeq" id="XP_033364749.1"/>
    </source>
</evidence>
<keyword evidence="4 10" id="KW-0328">Glycosyltransferase</keyword>
<name>A0A6J3LLG2_9HYME</name>
<dbReference type="Proteomes" id="UP000504631">
    <property type="component" value="Unplaced"/>
</dbReference>
<proteinExistence type="inferred from homology"/>
<reference evidence="12" key="1">
    <citation type="submission" date="2025-08" db="UniProtKB">
        <authorList>
            <consortium name="RefSeq"/>
        </authorList>
    </citation>
    <scope>IDENTIFICATION</scope>
    <source>
        <tissue evidence="12">Muscle</tissue>
    </source>
</reference>
<gene>
    <name evidence="12" type="primary">LOC117242312</name>
</gene>
<accession>A0A6J3LLG2</accession>
<dbReference type="GO" id="GO:0005789">
    <property type="term" value="C:endoplasmic reticulum membrane"/>
    <property type="evidence" value="ECO:0007669"/>
    <property type="project" value="UniProtKB-SubCell"/>
</dbReference>